<evidence type="ECO:0000313" key="1">
    <source>
        <dbReference type="EMBL" id="CAG8678261.1"/>
    </source>
</evidence>
<dbReference type="EMBL" id="CAJVPS010013644">
    <property type="protein sequence ID" value="CAG8678261.1"/>
    <property type="molecule type" value="Genomic_DNA"/>
</dbReference>
<dbReference type="Proteomes" id="UP000789508">
    <property type="component" value="Unassembled WGS sequence"/>
</dbReference>
<proteinExistence type="predicted"/>
<gene>
    <name evidence="1" type="ORF">ALEPTO_LOCUS10784</name>
</gene>
<evidence type="ECO:0000313" key="2">
    <source>
        <dbReference type="Proteomes" id="UP000789508"/>
    </source>
</evidence>
<name>A0A9N9EKX5_9GLOM</name>
<keyword evidence="2" id="KW-1185">Reference proteome</keyword>
<comment type="caution">
    <text evidence="1">The sequence shown here is derived from an EMBL/GenBank/DDBJ whole genome shotgun (WGS) entry which is preliminary data.</text>
</comment>
<organism evidence="1 2">
    <name type="scientific">Ambispora leptoticha</name>
    <dbReference type="NCBI Taxonomy" id="144679"/>
    <lineage>
        <taxon>Eukaryota</taxon>
        <taxon>Fungi</taxon>
        <taxon>Fungi incertae sedis</taxon>
        <taxon>Mucoromycota</taxon>
        <taxon>Glomeromycotina</taxon>
        <taxon>Glomeromycetes</taxon>
        <taxon>Archaeosporales</taxon>
        <taxon>Ambisporaceae</taxon>
        <taxon>Ambispora</taxon>
    </lineage>
</organism>
<feature type="non-terminal residue" evidence="1">
    <location>
        <position position="1"/>
    </location>
</feature>
<accession>A0A9N9EKX5</accession>
<sequence length="45" mass="4838">QSRNALPAPCFSQESPTPVPCGEIRIGGGSGHIVSLERRIMYVEP</sequence>
<dbReference type="AlphaFoldDB" id="A0A9N9EKX5"/>
<protein>
    <submittedName>
        <fullName evidence="1">7082_t:CDS:1</fullName>
    </submittedName>
</protein>
<reference evidence="1" key="1">
    <citation type="submission" date="2021-06" db="EMBL/GenBank/DDBJ databases">
        <authorList>
            <person name="Kallberg Y."/>
            <person name="Tangrot J."/>
            <person name="Rosling A."/>
        </authorList>
    </citation>
    <scope>NUCLEOTIDE SEQUENCE</scope>
    <source>
        <strain evidence="1">FL130A</strain>
    </source>
</reference>